<sequence length="132" mass="14952">MIPYYLAIYAIGTAIILYFARETKSFLASHASIDHPDGLEAFKRLARRNMTMALPYGLFMIIGVALGLHIVQQDNLAGFSLFAAANIPFMTAALALRRLEIQARELPCTDPVFIVEYNRVSRSWLQDLWPKF</sequence>
<dbReference type="Proteomes" id="UP000192923">
    <property type="component" value="Unassembled WGS sequence"/>
</dbReference>
<keyword evidence="1" id="KW-0812">Transmembrane</keyword>
<feature type="transmembrane region" description="Helical" evidence="1">
    <location>
        <begin position="77"/>
        <end position="96"/>
    </location>
</feature>
<proteinExistence type="predicted"/>
<feature type="transmembrane region" description="Helical" evidence="1">
    <location>
        <begin position="53"/>
        <end position="71"/>
    </location>
</feature>
<evidence type="ECO:0000256" key="1">
    <source>
        <dbReference type="SAM" id="Phobius"/>
    </source>
</evidence>
<dbReference type="RefSeq" id="WP_085214570.1">
    <property type="nucleotide sequence ID" value="NZ_FXAM01000001.1"/>
</dbReference>
<evidence type="ECO:0000313" key="3">
    <source>
        <dbReference type="Proteomes" id="UP000192923"/>
    </source>
</evidence>
<dbReference type="AlphaFoldDB" id="A0A1Y6D0F6"/>
<keyword evidence="1" id="KW-0472">Membrane</keyword>
<evidence type="ECO:0000313" key="2">
    <source>
        <dbReference type="EMBL" id="SMF95930.1"/>
    </source>
</evidence>
<reference evidence="2 3" key="1">
    <citation type="submission" date="2016-12" db="EMBL/GenBank/DDBJ databases">
        <authorList>
            <person name="Song W.-J."/>
            <person name="Kurnit D.M."/>
        </authorList>
    </citation>
    <scope>NUCLEOTIDE SEQUENCE [LARGE SCALE GENOMIC DNA]</scope>
    <source>
        <strain evidence="2 3">175</strain>
    </source>
</reference>
<name>A0A1Y6D0F6_9GAMM</name>
<dbReference type="EMBL" id="FXAM01000001">
    <property type="protein sequence ID" value="SMF95930.1"/>
    <property type="molecule type" value="Genomic_DNA"/>
</dbReference>
<organism evidence="2 3">
    <name type="scientific">Methylomagnum ishizawai</name>
    <dbReference type="NCBI Taxonomy" id="1760988"/>
    <lineage>
        <taxon>Bacteria</taxon>
        <taxon>Pseudomonadati</taxon>
        <taxon>Pseudomonadota</taxon>
        <taxon>Gammaproteobacteria</taxon>
        <taxon>Methylococcales</taxon>
        <taxon>Methylococcaceae</taxon>
        <taxon>Methylomagnum</taxon>
    </lineage>
</organism>
<keyword evidence="1" id="KW-1133">Transmembrane helix</keyword>
<gene>
    <name evidence="2" type="ORF">SAMN02949497_3308</name>
</gene>
<feature type="transmembrane region" description="Helical" evidence="1">
    <location>
        <begin position="6"/>
        <end position="21"/>
    </location>
</feature>
<keyword evidence="3" id="KW-1185">Reference proteome</keyword>
<protein>
    <submittedName>
        <fullName evidence="2">Uncharacterized protein</fullName>
    </submittedName>
</protein>
<accession>A0A1Y6D0F6</accession>